<gene>
    <name evidence="1" type="ORF">BT63DRAFT_461269</name>
</gene>
<reference evidence="1" key="1">
    <citation type="journal article" date="2020" name="Stud. Mycol.">
        <title>101 Dothideomycetes genomes: a test case for predicting lifestyles and emergence of pathogens.</title>
        <authorList>
            <person name="Haridas S."/>
            <person name="Albert R."/>
            <person name="Binder M."/>
            <person name="Bloem J."/>
            <person name="Labutti K."/>
            <person name="Salamov A."/>
            <person name="Andreopoulos B."/>
            <person name="Baker S."/>
            <person name="Barry K."/>
            <person name="Bills G."/>
            <person name="Bluhm B."/>
            <person name="Cannon C."/>
            <person name="Castanera R."/>
            <person name="Culley D."/>
            <person name="Daum C."/>
            <person name="Ezra D."/>
            <person name="Gonzalez J."/>
            <person name="Henrissat B."/>
            <person name="Kuo A."/>
            <person name="Liang C."/>
            <person name="Lipzen A."/>
            <person name="Lutzoni F."/>
            <person name="Magnuson J."/>
            <person name="Mondo S."/>
            <person name="Nolan M."/>
            <person name="Ohm R."/>
            <person name="Pangilinan J."/>
            <person name="Park H.-J."/>
            <person name="Ramirez L."/>
            <person name="Alfaro M."/>
            <person name="Sun H."/>
            <person name="Tritt A."/>
            <person name="Yoshinaga Y."/>
            <person name="Zwiers L.-H."/>
            <person name="Turgeon B."/>
            <person name="Goodwin S."/>
            <person name="Spatafora J."/>
            <person name="Crous P."/>
            <person name="Grigoriev I."/>
        </authorList>
    </citation>
    <scope>NUCLEOTIDE SEQUENCE</scope>
    <source>
        <strain evidence="1">CBS 115976</strain>
    </source>
</reference>
<sequence>MTDPKYCSYEVLSCDCAKFRYARHDETKPDAWMLYSYRYPQIKRQHIKGRDVDILMVSRRCYSQGKSHIENNVMSKQRRRTEDIDLRDAAILGSFLSLMQDTSAIKRPKDDTVVIEAGAGIQDTHYPLGFDEDYFNDTQLIIGCVSTYVNRKFNLHSGSGDQTIVQMWKDEHPREAKSSR</sequence>
<accession>A0A6A6TU14</accession>
<evidence type="ECO:0000313" key="2">
    <source>
        <dbReference type="Proteomes" id="UP000799302"/>
    </source>
</evidence>
<protein>
    <submittedName>
        <fullName evidence="1">Uncharacterized protein</fullName>
    </submittedName>
</protein>
<organism evidence="1 2">
    <name type="scientific">Microthyrium microscopicum</name>
    <dbReference type="NCBI Taxonomy" id="703497"/>
    <lineage>
        <taxon>Eukaryota</taxon>
        <taxon>Fungi</taxon>
        <taxon>Dikarya</taxon>
        <taxon>Ascomycota</taxon>
        <taxon>Pezizomycotina</taxon>
        <taxon>Dothideomycetes</taxon>
        <taxon>Dothideomycetes incertae sedis</taxon>
        <taxon>Microthyriales</taxon>
        <taxon>Microthyriaceae</taxon>
        <taxon>Microthyrium</taxon>
    </lineage>
</organism>
<evidence type="ECO:0000313" key="1">
    <source>
        <dbReference type="EMBL" id="KAF2663545.1"/>
    </source>
</evidence>
<dbReference type="AlphaFoldDB" id="A0A6A6TU14"/>
<proteinExistence type="predicted"/>
<dbReference type="Proteomes" id="UP000799302">
    <property type="component" value="Unassembled WGS sequence"/>
</dbReference>
<keyword evidence="2" id="KW-1185">Reference proteome</keyword>
<dbReference type="EMBL" id="MU004245">
    <property type="protein sequence ID" value="KAF2663545.1"/>
    <property type="molecule type" value="Genomic_DNA"/>
</dbReference>
<name>A0A6A6TU14_9PEZI</name>